<gene>
    <name evidence="2" type="ORF">ACFP5Y_10870</name>
</gene>
<feature type="signal peptide" evidence="1">
    <location>
        <begin position="1"/>
        <end position="27"/>
    </location>
</feature>
<dbReference type="RefSeq" id="WP_137628011.1">
    <property type="nucleotide sequence ID" value="NZ_BJDJ01000005.1"/>
</dbReference>
<organism evidence="2 3">
    <name type="scientific">Lactiplantibacillus daowaiensis</name>
    <dbReference type="NCBI Taxonomy" id="2559918"/>
    <lineage>
        <taxon>Bacteria</taxon>
        <taxon>Bacillati</taxon>
        <taxon>Bacillota</taxon>
        <taxon>Bacilli</taxon>
        <taxon>Lactobacillales</taxon>
        <taxon>Lactobacillaceae</taxon>
        <taxon>Lactiplantibacillus</taxon>
    </lineage>
</organism>
<keyword evidence="3" id="KW-1185">Reference proteome</keyword>
<dbReference type="InterPro" id="IPR013320">
    <property type="entry name" value="ConA-like_dom_sf"/>
</dbReference>
<name>A0ABW1S2T0_9LACO</name>
<evidence type="ECO:0000256" key="1">
    <source>
        <dbReference type="SAM" id="SignalP"/>
    </source>
</evidence>
<feature type="chain" id="PRO_5045692935" evidence="1">
    <location>
        <begin position="28"/>
        <end position="715"/>
    </location>
</feature>
<accession>A0ABW1S2T0</accession>
<protein>
    <submittedName>
        <fullName evidence="2">Cell surface protein</fullName>
    </submittedName>
</protein>
<evidence type="ECO:0000313" key="3">
    <source>
        <dbReference type="Proteomes" id="UP001596282"/>
    </source>
</evidence>
<dbReference type="EMBL" id="JBHSSC010000041">
    <property type="protein sequence ID" value="MFC6181726.1"/>
    <property type="molecule type" value="Genomic_DNA"/>
</dbReference>
<reference evidence="3" key="1">
    <citation type="journal article" date="2019" name="Int. J. Syst. Evol. Microbiol.">
        <title>The Global Catalogue of Microorganisms (GCM) 10K type strain sequencing project: providing services to taxonomists for standard genome sequencing and annotation.</title>
        <authorList>
            <consortium name="The Broad Institute Genomics Platform"/>
            <consortium name="The Broad Institute Genome Sequencing Center for Infectious Disease"/>
            <person name="Wu L."/>
            <person name="Ma J."/>
        </authorList>
    </citation>
    <scope>NUCLEOTIDE SEQUENCE [LARGE SCALE GENOMIC DNA]</scope>
    <source>
        <strain evidence="3">CCM 8933</strain>
    </source>
</reference>
<keyword evidence="1" id="KW-0732">Signal</keyword>
<dbReference type="Proteomes" id="UP001596282">
    <property type="component" value="Unassembled WGS sequence"/>
</dbReference>
<proteinExistence type="predicted"/>
<sequence>MRKGYQLLLAGMILVAGLWTLIPRALAADAAAAATPVSTAPKGLNQLDKLFELPTTFSNEVANSANIQTVTNSDAPHTEAIEINNAKKQLGGAWSKDANRIDLNEDTTLKMWLYHGTSSNKAGDGLAFVMQNDPNGTSAAASYTKKTIVGETMGVWGVDNDTKQQDTSVIASTAIQNSWALEFDTYANTSTSFSDAGSGTSFDAGIKGQHIATGYPGAASQYTSASVSSILSLGLVTRYYFTQLHQNATPNLSMTDGQWHHLTMKWDASAKTMTYLYNDINQDGSENASPITHTQAIDTSKFNTEDGKVRWGIMGTNGSNAGNSLVVFESIPNLLTAEADVAVTDTTKNKPVTDGVKVKGNDSLKYDYTLTYKEGQQDWANVEAAIKLPQNVTFKTAEISYANGTSQTLTIPDGSPTTLDFELEQALSADNPTATITLKGTADDVEVNSQTTATKATFTSNNFETDTTAPDYTITVDQGIEVYFLKGTQTVTNGDDAKITGLVLAEDSVQLSNSKITVYPTLNGTKLDSFKMSDDDESGLFSMTLKADQLKVGKNTLTVYVMDEDENESEEATAIITVKSGELGFKSVATNSNFATVTLDGQAQTADRADDWDLVVADDRGKGSSWQLQASATKFTNEDGREVRGQLIYKKDGSTTAIGTDGVLIDSHESTSDTDDYDVTKQWNTSTGMFFETNAGAVPGDYSGTVTWTLSNAPS</sequence>
<dbReference type="Gene3D" id="2.60.120.200">
    <property type="match status" value="1"/>
</dbReference>
<evidence type="ECO:0000313" key="2">
    <source>
        <dbReference type="EMBL" id="MFC6181726.1"/>
    </source>
</evidence>
<comment type="caution">
    <text evidence="2">The sequence shown here is derived from an EMBL/GenBank/DDBJ whole genome shotgun (WGS) entry which is preliminary data.</text>
</comment>
<dbReference type="SUPFAM" id="SSF49899">
    <property type="entry name" value="Concanavalin A-like lectins/glucanases"/>
    <property type="match status" value="1"/>
</dbReference>